<dbReference type="InterPro" id="IPR013785">
    <property type="entry name" value="Aldolase_TIM"/>
</dbReference>
<dbReference type="PANTHER" id="PTHR21339:SF0">
    <property type="entry name" value="S-ADENOSYLMETHIONINE-DEPENDENT NUCLEOTIDE DEHYDRATASE RSAD2"/>
    <property type="match status" value="1"/>
</dbReference>
<keyword evidence="5" id="KW-0408">Iron</keyword>
<dbReference type="NCBIfam" id="NF038283">
    <property type="entry name" value="viperin_w_prok"/>
    <property type="match status" value="1"/>
</dbReference>
<evidence type="ECO:0000313" key="12">
    <source>
        <dbReference type="Proteomes" id="UP000530670"/>
    </source>
</evidence>
<evidence type="ECO:0000256" key="5">
    <source>
        <dbReference type="ARBA" id="ARBA00023004"/>
    </source>
</evidence>
<evidence type="ECO:0000256" key="4">
    <source>
        <dbReference type="ARBA" id="ARBA00022723"/>
    </source>
</evidence>
<gene>
    <name evidence="11" type="ORF">FTJAE_12541</name>
</gene>
<keyword evidence="8" id="KW-0496">Mitochondrion</keyword>
<keyword evidence="9" id="KW-1133">Transmembrane helix</keyword>
<dbReference type="OrthoDB" id="549750at2759"/>
<comment type="caution">
    <text evidence="11">The sequence shown here is derived from an EMBL/GenBank/DDBJ whole genome shotgun (WGS) entry which is preliminary data.</text>
</comment>
<keyword evidence="4" id="KW-0479">Metal-binding</keyword>
<feature type="transmembrane region" description="Helical" evidence="9">
    <location>
        <begin position="12"/>
        <end position="30"/>
    </location>
</feature>
<name>A0A8H5QNS9_9HYPO</name>
<keyword evidence="9" id="KW-0472">Membrane</keyword>
<keyword evidence="2" id="KW-0004">4Fe-4S</keyword>
<dbReference type="EMBL" id="JAAQRI010000344">
    <property type="protein sequence ID" value="KAF5617693.1"/>
    <property type="molecule type" value="Genomic_DNA"/>
</dbReference>
<accession>A0A8H5QNS9</accession>
<protein>
    <submittedName>
        <fullName evidence="11">Radical s-adenosyl methionine domain protein</fullName>
    </submittedName>
</protein>
<feature type="domain" description="Radical SAM core" evidence="10">
    <location>
        <begin position="47"/>
        <end position="268"/>
    </location>
</feature>
<keyword evidence="6" id="KW-0411">Iron-sulfur</keyword>
<dbReference type="GO" id="GO:0051539">
    <property type="term" value="F:4 iron, 4 sulfur cluster binding"/>
    <property type="evidence" value="ECO:0007669"/>
    <property type="project" value="UniProtKB-KW"/>
</dbReference>
<dbReference type="CDD" id="cd01335">
    <property type="entry name" value="Radical_SAM"/>
    <property type="match status" value="1"/>
</dbReference>
<dbReference type="InterPro" id="IPR007197">
    <property type="entry name" value="rSAM"/>
</dbReference>
<dbReference type="RefSeq" id="XP_037200414.1">
    <property type="nucleotide sequence ID" value="XM_037345598.1"/>
</dbReference>
<dbReference type="InterPro" id="IPR058240">
    <property type="entry name" value="rSAM_sf"/>
</dbReference>
<dbReference type="PANTHER" id="PTHR21339">
    <property type="entry name" value="RADICAL S-ADENOSYL METHIONINE DOMAIN-CONTAINING PROTEIN 2"/>
    <property type="match status" value="1"/>
</dbReference>
<evidence type="ECO:0000256" key="7">
    <source>
        <dbReference type="ARBA" id="ARBA00023118"/>
    </source>
</evidence>
<dbReference type="InterPro" id="IPR006638">
    <property type="entry name" value="Elp3/MiaA/NifB-like_rSAM"/>
</dbReference>
<evidence type="ECO:0000256" key="2">
    <source>
        <dbReference type="ARBA" id="ARBA00022485"/>
    </source>
</evidence>
<proteinExistence type="predicted"/>
<evidence type="ECO:0000256" key="3">
    <source>
        <dbReference type="ARBA" id="ARBA00022691"/>
    </source>
</evidence>
<sequence length="352" mass="39970">MALLSLLRELHLLSSFIIGVVGVLGIGWIISRKQSKTEAAGLPPNDFTKESNIPVSVNYFPSQKCNYTCGFYFHTYTSSYVLPIDEAKRGLKLLREAGMRKLNIAGGEPFLYPRRLTELLKFGKEELGLESISIVSNGSKITEKWMRENCQWLDILAVSCDSFNPETNKKIGRGDDGGNVIQLFRIAEWFRDYGIKFKLNTVVNIHNWNEDMSAEIERLGPFRWKVFQCLIVAGENENATRLRDATTFLVTYEQWKTFCDRHKHLPCYVPEDTNAMANSYLLLDEYMCFLDKGEGMMIKSESILKVGVEKAMSQVVWDKGSFLDRGGIYDWGRSDVAKEGGCGGGSNEKLQW</sequence>
<comment type="cofactor">
    <cofactor evidence="1">
        <name>[4Fe-4S] cluster</name>
        <dbReference type="ChEBI" id="CHEBI:49883"/>
    </cofactor>
</comment>
<dbReference type="SMART" id="SM00729">
    <property type="entry name" value="Elp3"/>
    <property type="match status" value="1"/>
</dbReference>
<reference evidence="11 12" key="1">
    <citation type="submission" date="2020-05" db="EMBL/GenBank/DDBJ databases">
        <title>Identification and distribution of gene clusters putatively required for synthesis of sphingolipid metabolism inhibitors in phylogenetically diverse species of the filamentous fungus Fusarium.</title>
        <authorList>
            <person name="Kim H.-S."/>
            <person name="Busman M."/>
            <person name="Brown D.W."/>
            <person name="Divon H."/>
            <person name="Uhlig S."/>
            <person name="Proctor R.H."/>
        </authorList>
    </citation>
    <scope>NUCLEOTIDE SEQUENCE [LARGE SCALE GENOMIC DNA]</scope>
    <source>
        <strain evidence="11 12">NRRL 66243</strain>
    </source>
</reference>
<keyword evidence="7" id="KW-0051">Antiviral defense</keyword>
<dbReference type="Proteomes" id="UP000530670">
    <property type="component" value="Unassembled WGS sequence"/>
</dbReference>
<dbReference type="AlphaFoldDB" id="A0A8H5QNS9"/>
<keyword evidence="9" id="KW-0812">Transmembrane</keyword>
<evidence type="ECO:0000256" key="1">
    <source>
        <dbReference type="ARBA" id="ARBA00001966"/>
    </source>
</evidence>
<evidence type="ECO:0000256" key="6">
    <source>
        <dbReference type="ARBA" id="ARBA00023014"/>
    </source>
</evidence>
<evidence type="ECO:0000259" key="10">
    <source>
        <dbReference type="PROSITE" id="PS51918"/>
    </source>
</evidence>
<dbReference type="PROSITE" id="PS51918">
    <property type="entry name" value="RADICAL_SAM"/>
    <property type="match status" value="1"/>
</dbReference>
<evidence type="ECO:0000256" key="8">
    <source>
        <dbReference type="ARBA" id="ARBA00023128"/>
    </source>
</evidence>
<keyword evidence="12" id="KW-1185">Reference proteome</keyword>
<evidence type="ECO:0000313" key="11">
    <source>
        <dbReference type="EMBL" id="KAF5617693.1"/>
    </source>
</evidence>
<dbReference type="SUPFAM" id="SSF102114">
    <property type="entry name" value="Radical SAM enzymes"/>
    <property type="match status" value="1"/>
</dbReference>
<dbReference type="GO" id="GO:0051607">
    <property type="term" value="P:defense response to virus"/>
    <property type="evidence" value="ECO:0007669"/>
    <property type="project" value="UniProtKB-KW"/>
</dbReference>
<dbReference type="GO" id="GO:0003824">
    <property type="term" value="F:catalytic activity"/>
    <property type="evidence" value="ECO:0007669"/>
    <property type="project" value="InterPro"/>
</dbReference>
<dbReference type="Gene3D" id="3.20.20.70">
    <property type="entry name" value="Aldolase class I"/>
    <property type="match status" value="1"/>
</dbReference>
<dbReference type="Pfam" id="PF04055">
    <property type="entry name" value="Radical_SAM"/>
    <property type="match status" value="1"/>
</dbReference>
<dbReference type="GO" id="GO:0046872">
    <property type="term" value="F:metal ion binding"/>
    <property type="evidence" value="ECO:0007669"/>
    <property type="project" value="UniProtKB-KW"/>
</dbReference>
<evidence type="ECO:0000256" key="9">
    <source>
        <dbReference type="SAM" id="Phobius"/>
    </source>
</evidence>
<organism evidence="11 12">
    <name type="scientific">Fusarium tjaetaba</name>
    <dbReference type="NCBI Taxonomy" id="1567544"/>
    <lineage>
        <taxon>Eukaryota</taxon>
        <taxon>Fungi</taxon>
        <taxon>Dikarya</taxon>
        <taxon>Ascomycota</taxon>
        <taxon>Pezizomycotina</taxon>
        <taxon>Sordariomycetes</taxon>
        <taxon>Hypocreomycetidae</taxon>
        <taxon>Hypocreales</taxon>
        <taxon>Nectriaceae</taxon>
        <taxon>Fusarium</taxon>
        <taxon>Fusarium fujikuroi species complex</taxon>
    </lineage>
</organism>
<dbReference type="GeneID" id="59297868"/>
<keyword evidence="3" id="KW-0949">S-adenosyl-L-methionine</keyword>
<dbReference type="InterPro" id="IPR051196">
    <property type="entry name" value="RSAD2/Viperin_antiviral"/>
</dbReference>